<feature type="domain" description="AMP-dependent synthetase/ligase" evidence="2">
    <location>
        <begin position="38"/>
        <end position="423"/>
    </location>
</feature>
<dbReference type="OrthoDB" id="10253115at2759"/>
<reference evidence="4 5" key="1">
    <citation type="submission" date="2016-03" db="EMBL/GenBank/DDBJ databases">
        <authorList>
            <person name="Ploux O."/>
        </authorList>
    </citation>
    <scope>NUCLEOTIDE SEQUENCE [LARGE SCALE GENOMIC DNA]</scope>
    <source>
        <strain evidence="4 5">UAMH 11012</strain>
    </source>
</reference>
<dbReference type="Gene3D" id="3.30.300.30">
    <property type="match status" value="1"/>
</dbReference>
<dbReference type="PROSITE" id="PS00455">
    <property type="entry name" value="AMP_BINDING"/>
    <property type="match status" value="1"/>
</dbReference>
<evidence type="ECO:0000313" key="4">
    <source>
        <dbReference type="EMBL" id="CZR55364.1"/>
    </source>
</evidence>
<dbReference type="InterPro" id="IPR045851">
    <property type="entry name" value="AMP-bd_C_sf"/>
</dbReference>
<dbReference type="EMBL" id="FJOG01000006">
    <property type="protein sequence ID" value="CZR55364.1"/>
    <property type="molecule type" value="Genomic_DNA"/>
</dbReference>
<dbReference type="InterPro" id="IPR000873">
    <property type="entry name" value="AMP-dep_synth/lig_dom"/>
</dbReference>
<proteinExistence type="predicted"/>
<dbReference type="InterPro" id="IPR042099">
    <property type="entry name" value="ANL_N_sf"/>
</dbReference>
<evidence type="ECO:0000256" key="1">
    <source>
        <dbReference type="SAM" id="MobiDB-lite"/>
    </source>
</evidence>
<dbReference type="STRING" id="576137.A0A1L7WRG7"/>
<name>A0A1L7WRG7_9HELO</name>
<dbReference type="InterPro" id="IPR025110">
    <property type="entry name" value="AMP-bd_C"/>
</dbReference>
<dbReference type="PANTHER" id="PTHR43201:SF6">
    <property type="entry name" value="ACYL COA SYNTHETASE (EUROFUNG)"/>
    <property type="match status" value="1"/>
</dbReference>
<organism evidence="4 5">
    <name type="scientific">Phialocephala subalpina</name>
    <dbReference type="NCBI Taxonomy" id="576137"/>
    <lineage>
        <taxon>Eukaryota</taxon>
        <taxon>Fungi</taxon>
        <taxon>Dikarya</taxon>
        <taxon>Ascomycota</taxon>
        <taxon>Pezizomycotina</taxon>
        <taxon>Leotiomycetes</taxon>
        <taxon>Helotiales</taxon>
        <taxon>Mollisiaceae</taxon>
        <taxon>Phialocephala</taxon>
        <taxon>Phialocephala fortinii species complex</taxon>
    </lineage>
</organism>
<accession>A0A1L7WRG7</accession>
<dbReference type="SUPFAM" id="SSF56801">
    <property type="entry name" value="Acetyl-CoA synthetase-like"/>
    <property type="match status" value="1"/>
</dbReference>
<evidence type="ECO:0000259" key="3">
    <source>
        <dbReference type="Pfam" id="PF13193"/>
    </source>
</evidence>
<evidence type="ECO:0000313" key="5">
    <source>
        <dbReference type="Proteomes" id="UP000184330"/>
    </source>
</evidence>
<dbReference type="Proteomes" id="UP000184330">
    <property type="component" value="Unassembled WGS sequence"/>
</dbReference>
<keyword evidence="5" id="KW-1185">Reference proteome</keyword>
<feature type="region of interest" description="Disordered" evidence="1">
    <location>
        <begin position="1"/>
        <end position="21"/>
    </location>
</feature>
<dbReference type="Pfam" id="PF00501">
    <property type="entry name" value="AMP-binding"/>
    <property type="match status" value="1"/>
</dbReference>
<dbReference type="AlphaFoldDB" id="A0A1L7WRG7"/>
<dbReference type="Gene3D" id="3.40.50.12780">
    <property type="entry name" value="N-terminal domain of ligase-like"/>
    <property type="match status" value="1"/>
</dbReference>
<protein>
    <submittedName>
        <fullName evidence="4">Related to long-chain-fatty-acid-CoA ligase</fullName>
    </submittedName>
</protein>
<dbReference type="GO" id="GO:0006631">
    <property type="term" value="P:fatty acid metabolic process"/>
    <property type="evidence" value="ECO:0007669"/>
    <property type="project" value="TreeGrafter"/>
</dbReference>
<dbReference type="GO" id="GO:0031956">
    <property type="term" value="F:medium-chain fatty acid-CoA ligase activity"/>
    <property type="evidence" value="ECO:0007669"/>
    <property type="project" value="TreeGrafter"/>
</dbReference>
<sequence>MDIINHGPENDKRPPSILSGPSNPPLLNLTLGDLLDIQSHRFPSHSAIICPNYSQGSNQETRWTYSELQQQAIQLARGLQSLGLKPGDRIGVLAGNCAEYVALFFAAAYIGCVLVVLNNTYTKEEARNALRHSGCRILFTVNAIGRTYLASLLVELGPRPKERGVEEGLERVVMLKGSRRGFLGYEDVKSKGYPVVERRFLRVSESVIPGNVCNFQYTSGSTGQPKAAMLTHFNLINNANSIGNRLAFTPSDILCCPPPLFHCFGLVLGVLATITHGAAIVLPSETFHAPSVLRALSDENCTALHGVPTMFEELLSLERPSGWSCETLRTGIIAGAPVPRPLMKRLVGELGMTEFTSSYGLTEASPTCFNAHTWDSIDTRLNTVGQLLPHLRAKIIDRYGKIVPQGARGELCIAGYSLQRGYWNNAEKTAEVMIRDEEGTLWLHTGDEASFTEDGYCRITGRFKDIIIRGGENIYPVEVEERLCTHPSISRAAVIGIRNQRYGEVVGAFLQQQPGESKPTDDQIREWARKILGRHKAPVHVFWFGEEGASREVPQTGSGKVKKYALREWGEKILRERAQKAAGVERARL</sequence>
<dbReference type="InterPro" id="IPR020845">
    <property type="entry name" value="AMP-binding_CS"/>
</dbReference>
<evidence type="ECO:0000259" key="2">
    <source>
        <dbReference type="Pfam" id="PF00501"/>
    </source>
</evidence>
<dbReference type="PANTHER" id="PTHR43201">
    <property type="entry name" value="ACYL-COA SYNTHETASE"/>
    <property type="match status" value="1"/>
</dbReference>
<dbReference type="Pfam" id="PF13193">
    <property type="entry name" value="AMP-binding_C"/>
    <property type="match status" value="1"/>
</dbReference>
<gene>
    <name evidence="4" type="ORF">PAC_05251</name>
</gene>
<keyword evidence="4" id="KW-0436">Ligase</keyword>
<feature type="domain" description="AMP-binding enzyme C-terminal" evidence="3">
    <location>
        <begin position="478"/>
        <end position="560"/>
    </location>
</feature>